<reference evidence="1 2" key="1">
    <citation type="submission" date="2015-01" db="EMBL/GenBank/DDBJ databases">
        <title>Vibrio sp. C94 JCM 19241 whole genome shotgun sequence.</title>
        <authorList>
            <person name="Sawabe T."/>
            <person name="Meirelles P."/>
            <person name="Feng G."/>
            <person name="Sayaka M."/>
            <person name="Hattori M."/>
            <person name="Ohkuma M."/>
        </authorList>
    </citation>
    <scope>NUCLEOTIDE SEQUENCE [LARGE SCALE GENOMIC DNA]</scope>
    <source>
        <strain evidence="2">JCM 19241</strain>
    </source>
</reference>
<dbReference type="AlphaFoldDB" id="A0A0B8Q8V1"/>
<comment type="caution">
    <text evidence="1">The sequence shown here is derived from an EMBL/GenBank/DDBJ whole genome shotgun (WGS) entry which is preliminary data.</text>
</comment>
<gene>
    <name evidence="1" type="ORF">JCM19241_383</name>
</gene>
<dbReference type="Proteomes" id="UP000031666">
    <property type="component" value="Unassembled WGS sequence"/>
</dbReference>
<proteinExistence type="predicted"/>
<organism evidence="1 2">
    <name type="scientific">Vibrio ishigakensis</name>
    <dbReference type="NCBI Taxonomy" id="1481914"/>
    <lineage>
        <taxon>Bacteria</taxon>
        <taxon>Pseudomonadati</taxon>
        <taxon>Pseudomonadota</taxon>
        <taxon>Gammaproteobacteria</taxon>
        <taxon>Vibrionales</taxon>
        <taxon>Vibrionaceae</taxon>
        <taxon>Vibrio</taxon>
    </lineage>
</organism>
<evidence type="ECO:0000313" key="1">
    <source>
        <dbReference type="EMBL" id="GAM76085.1"/>
    </source>
</evidence>
<dbReference type="EMBL" id="BBSC01000005">
    <property type="protein sequence ID" value="GAM76085.1"/>
    <property type="molecule type" value="Genomic_DNA"/>
</dbReference>
<accession>A0A0B8Q8V1</accession>
<evidence type="ECO:0000313" key="2">
    <source>
        <dbReference type="Proteomes" id="UP000031666"/>
    </source>
</evidence>
<name>A0A0B8Q8V1_9VIBR</name>
<reference evidence="1 2" key="2">
    <citation type="submission" date="2015-01" db="EMBL/GenBank/DDBJ databases">
        <authorList>
            <consortium name="NBRP consortium"/>
            <person name="Sawabe T."/>
            <person name="Meirelles P."/>
            <person name="Feng G."/>
            <person name="Sayaka M."/>
            <person name="Hattori M."/>
            <person name="Ohkuma M."/>
        </authorList>
    </citation>
    <scope>NUCLEOTIDE SEQUENCE [LARGE SCALE GENOMIC DNA]</scope>
    <source>
        <strain evidence="2">JCM 19241</strain>
    </source>
</reference>
<sequence>MQRIQDLINDETFNGSIELNYAQYRRSEKRHYQDLDTIKLDGDNREVRIMRNWISKHFPEITLDSPVADEEGFSRAAIEVLGEECLNDYDKFRYGEFWRIASALSEVADFNSLFDVDHAKSIREHGVDAIKPDNLNIMMFRANRKKSWKSEARYTWESR</sequence>
<protein>
    <submittedName>
        <fullName evidence="1">Uncharacterized protein</fullName>
    </submittedName>
</protein>